<dbReference type="EMBL" id="CM044703">
    <property type="protein sequence ID" value="KAI5674080.1"/>
    <property type="molecule type" value="Genomic_DNA"/>
</dbReference>
<reference evidence="2" key="1">
    <citation type="journal article" date="2023" name="Nat. Plants">
        <title>Single-cell RNA sequencing provides a high-resolution roadmap for understanding the multicellular compartmentation of specialized metabolism.</title>
        <authorList>
            <person name="Sun S."/>
            <person name="Shen X."/>
            <person name="Li Y."/>
            <person name="Li Y."/>
            <person name="Wang S."/>
            <person name="Li R."/>
            <person name="Zhang H."/>
            <person name="Shen G."/>
            <person name="Guo B."/>
            <person name="Wei J."/>
            <person name="Xu J."/>
            <person name="St-Pierre B."/>
            <person name="Chen S."/>
            <person name="Sun C."/>
        </authorList>
    </citation>
    <scope>NUCLEOTIDE SEQUENCE [LARGE SCALE GENOMIC DNA]</scope>
</reference>
<evidence type="ECO:0000313" key="2">
    <source>
        <dbReference type="Proteomes" id="UP001060085"/>
    </source>
</evidence>
<gene>
    <name evidence="1" type="ORF">M9H77_14444</name>
</gene>
<name>A0ACC0BN52_CATRO</name>
<sequence length="316" mass="35413">MGSLCHLPDGRRKWIQFKFEKLSDLCYGWGELDHVEADCEEKKVDTVARTHICSRSVDESGEWKLWFQPRCRKSPSRRVKLINLEDQTCDAGIKSTGNGIGGVVGNTGSGVACSQVSTCPPGVTWLPSIPNIVMRANIEEAQAIKDCLDTFCKISGQTVNYEKFVIHFSANVSHDLKQQIVNKRQVLECDHKGKYLGLPFYKGKSQVQAFVGVVEKMQAKLSGCRGRILSQAGRIVLIKSVTQPQPSYATQTYFLPASICDKLDQLIRNLWWGNMEEGKRKIHLRALDTICKPEKAGDMGFRKTKDNNIAFITKLS</sequence>
<organism evidence="1 2">
    <name type="scientific">Catharanthus roseus</name>
    <name type="common">Madagascar periwinkle</name>
    <name type="synonym">Vinca rosea</name>
    <dbReference type="NCBI Taxonomy" id="4058"/>
    <lineage>
        <taxon>Eukaryota</taxon>
        <taxon>Viridiplantae</taxon>
        <taxon>Streptophyta</taxon>
        <taxon>Embryophyta</taxon>
        <taxon>Tracheophyta</taxon>
        <taxon>Spermatophyta</taxon>
        <taxon>Magnoliopsida</taxon>
        <taxon>eudicotyledons</taxon>
        <taxon>Gunneridae</taxon>
        <taxon>Pentapetalae</taxon>
        <taxon>asterids</taxon>
        <taxon>lamiids</taxon>
        <taxon>Gentianales</taxon>
        <taxon>Apocynaceae</taxon>
        <taxon>Rauvolfioideae</taxon>
        <taxon>Vinceae</taxon>
        <taxon>Catharanthinae</taxon>
        <taxon>Catharanthus</taxon>
    </lineage>
</organism>
<dbReference type="Proteomes" id="UP001060085">
    <property type="component" value="Linkage Group LG03"/>
</dbReference>
<protein>
    <submittedName>
        <fullName evidence="1">Uncharacterized protein</fullName>
    </submittedName>
</protein>
<proteinExistence type="predicted"/>
<comment type="caution">
    <text evidence="1">The sequence shown here is derived from an EMBL/GenBank/DDBJ whole genome shotgun (WGS) entry which is preliminary data.</text>
</comment>
<keyword evidence="2" id="KW-1185">Reference proteome</keyword>
<evidence type="ECO:0000313" key="1">
    <source>
        <dbReference type="EMBL" id="KAI5674080.1"/>
    </source>
</evidence>
<accession>A0ACC0BN52</accession>